<dbReference type="OrthoDB" id="601405at2759"/>
<keyword evidence="13" id="KW-1185">Reference proteome</keyword>
<protein>
    <recommendedName>
        <fullName evidence="3">Protein Dr1</fullName>
    </recommendedName>
    <alternativeName>
        <fullName evidence="6">Down-regulator of transcription 1</fullName>
    </alternativeName>
    <alternativeName>
        <fullName evidence="5">Negative cofactor 2-beta</fullName>
    </alternativeName>
</protein>
<evidence type="ECO:0000256" key="7">
    <source>
        <dbReference type="SAM" id="MobiDB-lite"/>
    </source>
</evidence>
<comment type="similarity">
    <text evidence="2">Belongs to the NC2 beta/DR1 family.</text>
</comment>
<evidence type="ECO:0000256" key="3">
    <source>
        <dbReference type="ARBA" id="ARBA00018742"/>
    </source>
</evidence>
<gene>
    <name evidence="10" type="ORF">GPM918_LOCUS29594</name>
    <name evidence="9" type="ORF">OVA965_LOCUS5641</name>
    <name evidence="12" type="ORF">SRO942_LOCUS30176</name>
    <name evidence="11" type="ORF">TMI583_LOCUS5638</name>
</gene>
<dbReference type="GO" id="GO:0000122">
    <property type="term" value="P:negative regulation of transcription by RNA polymerase II"/>
    <property type="evidence" value="ECO:0007669"/>
    <property type="project" value="InterPro"/>
</dbReference>
<dbReference type="InterPro" id="IPR003958">
    <property type="entry name" value="CBFA_NFYB_domain"/>
</dbReference>
<dbReference type="PANTHER" id="PTHR46138:SF1">
    <property type="entry name" value="PROTEIN DR1"/>
    <property type="match status" value="1"/>
</dbReference>
<dbReference type="EMBL" id="CAJNOQ010013532">
    <property type="protein sequence ID" value="CAF1323586.1"/>
    <property type="molecule type" value="Genomic_DNA"/>
</dbReference>
<name>A0A815FCX9_9BILA</name>
<organism evidence="10 13">
    <name type="scientific">Didymodactylos carnosus</name>
    <dbReference type="NCBI Taxonomy" id="1234261"/>
    <lineage>
        <taxon>Eukaryota</taxon>
        <taxon>Metazoa</taxon>
        <taxon>Spiralia</taxon>
        <taxon>Gnathifera</taxon>
        <taxon>Rotifera</taxon>
        <taxon>Eurotatoria</taxon>
        <taxon>Bdelloidea</taxon>
        <taxon>Philodinida</taxon>
        <taxon>Philodinidae</taxon>
        <taxon>Didymodactylos</taxon>
    </lineage>
</organism>
<evidence type="ECO:0000313" key="13">
    <source>
        <dbReference type="Proteomes" id="UP000663829"/>
    </source>
</evidence>
<evidence type="ECO:0000256" key="5">
    <source>
        <dbReference type="ARBA" id="ARBA00030451"/>
    </source>
</evidence>
<dbReference type="CDD" id="cd22905">
    <property type="entry name" value="HFD_Dr1"/>
    <property type="match status" value="1"/>
</dbReference>
<comment type="caution">
    <text evidence="10">The sequence shown here is derived from an EMBL/GenBank/DDBJ whole genome shotgun (WGS) entry which is preliminary data.</text>
</comment>
<feature type="region of interest" description="Disordered" evidence="7">
    <location>
        <begin position="105"/>
        <end position="129"/>
    </location>
</feature>
<dbReference type="GO" id="GO:0046982">
    <property type="term" value="F:protein heterodimerization activity"/>
    <property type="evidence" value="ECO:0007669"/>
    <property type="project" value="InterPro"/>
</dbReference>
<dbReference type="EMBL" id="CAJNOK010001610">
    <property type="protein sequence ID" value="CAF0820891.1"/>
    <property type="molecule type" value="Genomic_DNA"/>
</dbReference>
<dbReference type="Proteomes" id="UP000677228">
    <property type="component" value="Unassembled WGS sequence"/>
</dbReference>
<keyword evidence="4" id="KW-0539">Nucleus</keyword>
<accession>A0A815FCX9</accession>
<evidence type="ECO:0000259" key="8">
    <source>
        <dbReference type="Pfam" id="PF00808"/>
    </source>
</evidence>
<comment type="subcellular location">
    <subcellularLocation>
        <location evidence="1">Nucleus</location>
    </subcellularLocation>
</comment>
<evidence type="ECO:0000313" key="10">
    <source>
        <dbReference type="EMBL" id="CAF1323586.1"/>
    </source>
</evidence>
<evidence type="ECO:0000313" key="9">
    <source>
        <dbReference type="EMBL" id="CAF0820891.1"/>
    </source>
</evidence>
<evidence type="ECO:0000313" key="12">
    <source>
        <dbReference type="EMBL" id="CAF4171424.1"/>
    </source>
</evidence>
<dbReference type="GO" id="GO:0017054">
    <property type="term" value="C:negative cofactor 2 complex"/>
    <property type="evidence" value="ECO:0007669"/>
    <property type="project" value="InterPro"/>
</dbReference>
<evidence type="ECO:0000256" key="2">
    <source>
        <dbReference type="ARBA" id="ARBA00009245"/>
    </source>
</evidence>
<dbReference type="GO" id="GO:0017025">
    <property type="term" value="F:TBP-class protein binding"/>
    <property type="evidence" value="ECO:0007669"/>
    <property type="project" value="TreeGrafter"/>
</dbReference>
<dbReference type="GO" id="GO:0016251">
    <property type="term" value="F:RNA polymerase II general transcription initiation factor activity"/>
    <property type="evidence" value="ECO:0007669"/>
    <property type="project" value="TreeGrafter"/>
</dbReference>
<dbReference type="FunFam" id="1.10.20.10:FF:000019">
    <property type="entry name" value="Negative cofactor 2 beta"/>
    <property type="match status" value="1"/>
</dbReference>
<feature type="domain" description="Transcription factor CBF/NF-Y/archaeal histone" evidence="8">
    <location>
        <begin position="20"/>
        <end position="82"/>
    </location>
</feature>
<proteinExistence type="inferred from homology"/>
<dbReference type="Pfam" id="PF00808">
    <property type="entry name" value="CBFD_NFYB_HMF"/>
    <property type="match status" value="1"/>
</dbReference>
<dbReference type="EMBL" id="CAJOBA010001610">
    <property type="protein sequence ID" value="CAF3605171.1"/>
    <property type="molecule type" value="Genomic_DNA"/>
</dbReference>
<sequence length="174" mass="19840">MFVSASSADKSGGDDDDKCVPRAAVHKVIKDCAPNIRVSGEAKEFFVQCCNEFIHLLSSEANSVCEKQTKKLIHPDHIVSALENLGFGSYKANCRDAMETAQEELAQKRKKLSSKPSSNFSEEELRQQQEALFEQAREEQLQLEIEEWHRTQEISKEILRQKMEASRTEDDNYD</sequence>
<dbReference type="SUPFAM" id="SSF47113">
    <property type="entry name" value="Histone-fold"/>
    <property type="match status" value="1"/>
</dbReference>
<evidence type="ECO:0000256" key="1">
    <source>
        <dbReference type="ARBA" id="ARBA00004123"/>
    </source>
</evidence>
<evidence type="ECO:0000313" key="11">
    <source>
        <dbReference type="EMBL" id="CAF3605171.1"/>
    </source>
</evidence>
<dbReference type="Proteomes" id="UP000663829">
    <property type="component" value="Unassembled WGS sequence"/>
</dbReference>
<dbReference type="Gene3D" id="1.10.20.10">
    <property type="entry name" value="Histone, subunit A"/>
    <property type="match status" value="1"/>
</dbReference>
<dbReference type="AlphaFoldDB" id="A0A815FCX9"/>
<reference evidence="10" key="1">
    <citation type="submission" date="2021-02" db="EMBL/GenBank/DDBJ databases">
        <authorList>
            <person name="Nowell W R."/>
        </authorList>
    </citation>
    <scope>NUCLEOTIDE SEQUENCE</scope>
</reference>
<dbReference type="Proteomes" id="UP000682733">
    <property type="component" value="Unassembled WGS sequence"/>
</dbReference>
<evidence type="ECO:0000256" key="4">
    <source>
        <dbReference type="ARBA" id="ARBA00023242"/>
    </source>
</evidence>
<dbReference type="EMBL" id="CAJOBC010049028">
    <property type="protein sequence ID" value="CAF4171424.1"/>
    <property type="molecule type" value="Genomic_DNA"/>
</dbReference>
<dbReference type="PANTHER" id="PTHR46138">
    <property type="entry name" value="PROTEIN DR1"/>
    <property type="match status" value="1"/>
</dbReference>
<dbReference type="GO" id="GO:0051123">
    <property type="term" value="P:RNA polymerase II preinitiation complex assembly"/>
    <property type="evidence" value="ECO:0007669"/>
    <property type="project" value="TreeGrafter"/>
</dbReference>
<dbReference type="InterPro" id="IPR009072">
    <property type="entry name" value="Histone-fold"/>
</dbReference>
<dbReference type="InterPro" id="IPR042225">
    <property type="entry name" value="Ncb2"/>
</dbReference>
<evidence type="ECO:0000256" key="6">
    <source>
        <dbReference type="ARBA" id="ARBA00032651"/>
    </source>
</evidence>
<dbReference type="Proteomes" id="UP000681722">
    <property type="component" value="Unassembled WGS sequence"/>
</dbReference>